<organism evidence="2">
    <name type="scientific">Meiothermus ruber</name>
    <dbReference type="NCBI Taxonomy" id="277"/>
    <lineage>
        <taxon>Bacteria</taxon>
        <taxon>Thermotogati</taxon>
        <taxon>Deinococcota</taxon>
        <taxon>Deinococci</taxon>
        <taxon>Thermales</taxon>
        <taxon>Thermaceae</taxon>
        <taxon>Meiothermus</taxon>
    </lineage>
</organism>
<sequence length="363" mass="40474">MYKAIFLLAIPLFLAACGGGGSGSNPPGGGNPPTGSFPAELSGIWQDTLASGGEFTNLYTGITFNMTQGYSAQLKVKPNGEYYFAHYSQGVSSNCALVSFFDQMIGQAELSGSRLILRPRQRQLDVQNCTSPATLNLPLDPVIFDVALSNYETFLDTTVQMVLSGGPYPLKFKLLNPSPPADPAQPPQPQDFQLGTNGPYDEMLGVWGYRDTQFYNPQTGAYQFPEGTGHHRFIRWLPGGYELALAYVRFDLEGVCKKDLIYFEKGNALFKITNQRDDYTYQGDVRLEATQARLIVRIRECSSEGGVQEYTLKPLTSYHRWSYTLPAGREDFMLGCHYPGHAWSPYICYTSGQGPWYNLERRQ</sequence>
<dbReference type="PROSITE" id="PS51257">
    <property type="entry name" value="PROKAR_LIPOPROTEIN"/>
    <property type="match status" value="1"/>
</dbReference>
<reference evidence="2" key="1">
    <citation type="journal article" date="2020" name="mSystems">
        <title>Genome- and Community-Level Interaction Insights into Carbon Utilization and Element Cycling Functions of Hydrothermarchaeota in Hydrothermal Sediment.</title>
        <authorList>
            <person name="Zhou Z."/>
            <person name="Liu Y."/>
            <person name="Xu W."/>
            <person name="Pan J."/>
            <person name="Luo Z.H."/>
            <person name="Li M."/>
        </authorList>
    </citation>
    <scope>NUCLEOTIDE SEQUENCE [LARGE SCALE GENOMIC DNA]</scope>
    <source>
        <strain evidence="2">SpSt-524</strain>
    </source>
</reference>
<proteinExistence type="predicted"/>
<name>A0A7C3I2B3_MEIRU</name>
<dbReference type="EMBL" id="DSWI01000008">
    <property type="protein sequence ID" value="HFG19484.1"/>
    <property type="molecule type" value="Genomic_DNA"/>
</dbReference>
<keyword evidence="1" id="KW-0732">Signal</keyword>
<evidence type="ECO:0000256" key="1">
    <source>
        <dbReference type="SAM" id="SignalP"/>
    </source>
</evidence>
<evidence type="ECO:0008006" key="3">
    <source>
        <dbReference type="Google" id="ProtNLM"/>
    </source>
</evidence>
<evidence type="ECO:0000313" key="2">
    <source>
        <dbReference type="EMBL" id="HFG19484.1"/>
    </source>
</evidence>
<protein>
    <recommendedName>
        <fullName evidence="3">Lipoprotein</fullName>
    </recommendedName>
</protein>
<dbReference type="RefSeq" id="WP_409654112.1">
    <property type="nucleotide sequence ID" value="NZ_JBKBUW010000003.1"/>
</dbReference>
<dbReference type="AlphaFoldDB" id="A0A7C3I2B3"/>
<feature type="chain" id="PRO_5028019775" description="Lipoprotein" evidence="1">
    <location>
        <begin position="19"/>
        <end position="363"/>
    </location>
</feature>
<gene>
    <name evidence="2" type="ORF">ENS82_02025</name>
</gene>
<comment type="caution">
    <text evidence="2">The sequence shown here is derived from an EMBL/GenBank/DDBJ whole genome shotgun (WGS) entry which is preliminary data.</text>
</comment>
<feature type="signal peptide" evidence="1">
    <location>
        <begin position="1"/>
        <end position="18"/>
    </location>
</feature>
<accession>A0A7C3I2B3</accession>